<evidence type="ECO:0000256" key="1">
    <source>
        <dbReference type="SAM" id="MobiDB-lite"/>
    </source>
</evidence>
<dbReference type="PANTHER" id="PTHR35486:SF1">
    <property type="entry name" value="OS02G0689500 PROTEIN"/>
    <property type="match status" value="1"/>
</dbReference>
<dbReference type="Proteomes" id="UP000583929">
    <property type="component" value="Unassembled WGS sequence"/>
</dbReference>
<protein>
    <submittedName>
        <fullName evidence="2">Uncharacterized protein</fullName>
    </submittedName>
</protein>
<feature type="compositionally biased region" description="Polar residues" evidence="1">
    <location>
        <begin position="63"/>
        <end position="74"/>
    </location>
</feature>
<feature type="compositionally biased region" description="Low complexity" evidence="1">
    <location>
        <begin position="175"/>
        <end position="192"/>
    </location>
</feature>
<organism evidence="2 3">
    <name type="scientific">Cannabis sativa</name>
    <name type="common">Hemp</name>
    <name type="synonym">Marijuana</name>
    <dbReference type="NCBI Taxonomy" id="3483"/>
    <lineage>
        <taxon>Eukaryota</taxon>
        <taxon>Viridiplantae</taxon>
        <taxon>Streptophyta</taxon>
        <taxon>Embryophyta</taxon>
        <taxon>Tracheophyta</taxon>
        <taxon>Spermatophyta</taxon>
        <taxon>Magnoliopsida</taxon>
        <taxon>eudicotyledons</taxon>
        <taxon>Gunneridae</taxon>
        <taxon>Pentapetalae</taxon>
        <taxon>rosids</taxon>
        <taxon>fabids</taxon>
        <taxon>Rosales</taxon>
        <taxon>Cannabaceae</taxon>
        <taxon>Cannabis</taxon>
    </lineage>
</organism>
<gene>
    <name evidence="2" type="ORF">G4B88_021877</name>
</gene>
<dbReference type="PANTHER" id="PTHR35486">
    <property type="entry name" value="EXPRESSED PROTEIN"/>
    <property type="match status" value="1"/>
</dbReference>
<feature type="compositionally biased region" description="Polar residues" evidence="1">
    <location>
        <begin position="193"/>
        <end position="204"/>
    </location>
</feature>
<name>A0A7J6GZK3_CANSA</name>
<evidence type="ECO:0000313" key="3">
    <source>
        <dbReference type="Proteomes" id="UP000583929"/>
    </source>
</evidence>
<keyword evidence="3" id="KW-1185">Reference proteome</keyword>
<sequence>MRCKKHISDLSSSVGVCSTCLRERLFALIAAQAQAQAHAQAQQQAQLPRALSRGDQDPRKSDSNTLPHPSTNTAPALAFPRSVSPYVSRRKSDGAATWNHLNGPLEDHHHHRHPRHHHLRFYSTPQVGPTFSSSNPLADSIPYKKKRSKFSLFTNLFRSRSEKFESDPRVPYRDSYPVSSSSTTASPSWFSAIFSSRKSSTKPSPAQFFPEETLGTRRPRGRTDRGMSPADVPDFDYDYGDEGDQSPSGSGHSSESSPRWKRTPVVAPLSARRTKSGPGRNVSGLAFCLSPLVRASPNRHWNQKSLPPEIGKSGEGRVAGKPHLSTAASFCKNRSRKLVDFGRANPNR</sequence>
<reference evidence="2 3" key="1">
    <citation type="journal article" date="2020" name="bioRxiv">
        <title>Sequence and annotation of 42 cannabis genomes reveals extensive copy number variation in cannabinoid synthesis and pathogen resistance genes.</title>
        <authorList>
            <person name="Mckernan K.J."/>
            <person name="Helbert Y."/>
            <person name="Kane L.T."/>
            <person name="Ebling H."/>
            <person name="Zhang L."/>
            <person name="Liu B."/>
            <person name="Eaton Z."/>
            <person name="Mclaughlin S."/>
            <person name="Kingan S."/>
            <person name="Baybayan P."/>
            <person name="Concepcion G."/>
            <person name="Jordan M."/>
            <person name="Riva A."/>
            <person name="Barbazuk W."/>
            <person name="Harkins T."/>
        </authorList>
    </citation>
    <scope>NUCLEOTIDE SEQUENCE [LARGE SCALE GENOMIC DNA]</scope>
    <source>
        <strain evidence="3">cv. Jamaican Lion 4</strain>
        <tissue evidence="2">Leaf</tissue>
    </source>
</reference>
<dbReference type="OrthoDB" id="688025at2759"/>
<feature type="region of interest" description="Disordered" evidence="1">
    <location>
        <begin position="164"/>
        <end position="281"/>
    </location>
</feature>
<dbReference type="EMBL" id="JAATIQ010000075">
    <property type="protein sequence ID" value="KAF4388181.1"/>
    <property type="molecule type" value="Genomic_DNA"/>
</dbReference>
<proteinExistence type="predicted"/>
<evidence type="ECO:0000313" key="2">
    <source>
        <dbReference type="EMBL" id="KAF4388181.1"/>
    </source>
</evidence>
<dbReference type="OMA" id="ATWIHHQ"/>
<feature type="region of interest" description="Disordered" evidence="1">
    <location>
        <begin position="299"/>
        <end position="321"/>
    </location>
</feature>
<feature type="compositionally biased region" description="Low complexity" evidence="1">
    <location>
        <begin position="246"/>
        <end position="257"/>
    </location>
</feature>
<feature type="compositionally biased region" description="Acidic residues" evidence="1">
    <location>
        <begin position="233"/>
        <end position="244"/>
    </location>
</feature>
<dbReference type="AlphaFoldDB" id="A0A7J6GZK3"/>
<feature type="region of interest" description="Disordered" evidence="1">
    <location>
        <begin position="40"/>
        <end position="117"/>
    </location>
</feature>
<accession>A0A7J6GZK3</accession>
<comment type="caution">
    <text evidence="2">The sequence shown here is derived from an EMBL/GenBank/DDBJ whole genome shotgun (WGS) entry which is preliminary data.</text>
</comment>
<accession>A0A803QUK3</accession>
<feature type="compositionally biased region" description="Basic and acidic residues" evidence="1">
    <location>
        <begin position="52"/>
        <end position="62"/>
    </location>
</feature>